<name>A0ABU1ANW4_9BACT</name>
<evidence type="ECO:0000313" key="2">
    <source>
        <dbReference type="Proteomes" id="UP001243717"/>
    </source>
</evidence>
<dbReference type="Proteomes" id="UP001243717">
    <property type="component" value="Unassembled WGS sequence"/>
</dbReference>
<evidence type="ECO:0000313" key="1">
    <source>
        <dbReference type="EMBL" id="MDQ8196482.1"/>
    </source>
</evidence>
<comment type="caution">
    <text evidence="1">The sequence shown here is derived from an EMBL/GenBank/DDBJ whole genome shotgun (WGS) entry which is preliminary data.</text>
</comment>
<proteinExistence type="predicted"/>
<organism evidence="1 2">
    <name type="scientific">Thalassobacterium sedimentorum</name>
    <dbReference type="NCBI Taxonomy" id="3041258"/>
    <lineage>
        <taxon>Bacteria</taxon>
        <taxon>Pseudomonadati</taxon>
        <taxon>Verrucomicrobiota</taxon>
        <taxon>Opitutia</taxon>
        <taxon>Puniceicoccales</taxon>
        <taxon>Coraliomargaritaceae</taxon>
        <taxon>Thalassobacterium</taxon>
    </lineage>
</organism>
<sequence length="130" mass="13024">MNEATGDVAVELLTIGASDVSAFAGVGGTLGLDLTNVNLALVLAQEKVADARQWTALQATAGSASFVGLDELTLNGSLLAVTINQAASDGSLLDFSDAALEVVNGPNSTYEVTVDGSIGPSLEVSGDLEV</sequence>
<feature type="non-terminal residue" evidence="1">
    <location>
        <position position="130"/>
    </location>
</feature>
<reference evidence="1 2" key="1">
    <citation type="submission" date="2023-04" db="EMBL/GenBank/DDBJ databases">
        <title>A novel bacteria isolated from coastal sediment.</title>
        <authorList>
            <person name="Liu X.-J."/>
            <person name="Du Z.-J."/>
        </authorList>
    </citation>
    <scope>NUCLEOTIDE SEQUENCE [LARGE SCALE GENOMIC DNA]</scope>
    <source>
        <strain evidence="1 2">SDUM461004</strain>
    </source>
</reference>
<gene>
    <name evidence="1" type="ORF">QEH59_18780</name>
</gene>
<protein>
    <submittedName>
        <fullName evidence="1">Uncharacterized protein</fullName>
    </submittedName>
</protein>
<accession>A0ABU1ANW4</accession>
<keyword evidence="2" id="KW-1185">Reference proteome</keyword>
<dbReference type="EMBL" id="JARXIC010000134">
    <property type="protein sequence ID" value="MDQ8196482.1"/>
    <property type="molecule type" value="Genomic_DNA"/>
</dbReference>